<organism>
    <name type="scientific">Serpula lacrymans var. lacrymans (strain S7.9)</name>
    <name type="common">Dry rot fungus</name>
    <dbReference type="NCBI Taxonomy" id="578457"/>
    <lineage>
        <taxon>Eukaryota</taxon>
        <taxon>Fungi</taxon>
        <taxon>Dikarya</taxon>
        <taxon>Basidiomycota</taxon>
        <taxon>Agaricomycotina</taxon>
        <taxon>Agaricomycetes</taxon>
        <taxon>Agaricomycetidae</taxon>
        <taxon>Boletales</taxon>
        <taxon>Coniophorineae</taxon>
        <taxon>Serpulaceae</taxon>
        <taxon>Serpula</taxon>
    </lineage>
</organism>
<name>F8P4Y7_SERL9</name>
<evidence type="ECO:0000313" key="1">
    <source>
        <dbReference type="EMBL" id="EGO21674.1"/>
    </source>
</evidence>
<proteinExistence type="predicted"/>
<dbReference type="RefSeq" id="XP_007321460.1">
    <property type="nucleotide sequence ID" value="XM_007321398.1"/>
</dbReference>
<dbReference type="AlphaFoldDB" id="F8P4Y7"/>
<dbReference type="GeneID" id="18820467"/>
<dbReference type="KEGG" id="sla:SERLADRAFT_474365"/>
<dbReference type="Proteomes" id="UP000008064">
    <property type="component" value="Unassembled WGS sequence"/>
</dbReference>
<reference evidence="1" key="1">
    <citation type="submission" date="2011-04" db="EMBL/GenBank/DDBJ databases">
        <title>Evolution of plant cell wall degrading machinery underlies the functional diversity of forest fungi.</title>
        <authorList>
            <consortium name="US DOE Joint Genome Institute (JGI-PGF)"/>
            <person name="Eastwood D.C."/>
            <person name="Floudas D."/>
            <person name="Binder M."/>
            <person name="Majcherczyk A."/>
            <person name="Schneider P."/>
            <person name="Aerts A."/>
            <person name="Asiegbu F.O."/>
            <person name="Baker S.E."/>
            <person name="Barry K."/>
            <person name="Bendiksby M."/>
            <person name="Blumentritt M."/>
            <person name="Coutinho P.M."/>
            <person name="Cullen D."/>
            <person name="Cullen D."/>
            <person name="Gathman A."/>
            <person name="Goodell B."/>
            <person name="Henrissat B."/>
            <person name="Ihrmark K."/>
            <person name="Kauserud H."/>
            <person name="Kohler A."/>
            <person name="LaButti K."/>
            <person name="Lapidus A."/>
            <person name="Lavin J.L."/>
            <person name="Lee Y.-H."/>
            <person name="Lindquist E."/>
            <person name="Lilly W."/>
            <person name="Lucas S."/>
            <person name="Morin E."/>
            <person name="Murat C."/>
            <person name="Oguiza J.A."/>
            <person name="Park J."/>
            <person name="Pisabarro A.G."/>
            <person name="Riley R."/>
            <person name="Rosling A."/>
            <person name="Salamov A."/>
            <person name="Schmidt O."/>
            <person name="Schmutz J."/>
            <person name="Skrede I."/>
            <person name="Stenlid J."/>
            <person name="Wiebenga A."/>
            <person name="Xie X."/>
            <person name="Kues U."/>
            <person name="Hibbett D.S."/>
            <person name="Hoffmeister D."/>
            <person name="Hogberg N."/>
            <person name="Martin F."/>
            <person name="Grigoriev I.V."/>
            <person name="Watkinson S.C."/>
        </authorList>
    </citation>
    <scope>NUCLEOTIDE SEQUENCE</scope>
    <source>
        <strain evidence="1">S7.9</strain>
    </source>
</reference>
<dbReference type="EMBL" id="GL945438">
    <property type="protein sequence ID" value="EGO21674.1"/>
    <property type="molecule type" value="Genomic_DNA"/>
</dbReference>
<dbReference type="HOGENOM" id="CLU_2980524_0_0_1"/>
<protein>
    <submittedName>
        <fullName evidence="1">Uncharacterized protein</fullName>
    </submittedName>
</protein>
<gene>
    <name evidence="1" type="ORF">SERLADRAFT_474365</name>
</gene>
<sequence length="58" mass="6684">MGSECTFLWGSSWLWHFSSGLLRLGHIACRLCCRQCAVLLGMLMEVLESYRSALFKRE</sequence>
<accession>F8P4Y7</accession>